<organism evidence="2">
    <name type="scientific">uncultured Solirubrobacteraceae bacterium</name>
    <dbReference type="NCBI Taxonomy" id="1162706"/>
    <lineage>
        <taxon>Bacteria</taxon>
        <taxon>Bacillati</taxon>
        <taxon>Actinomycetota</taxon>
        <taxon>Thermoleophilia</taxon>
        <taxon>Solirubrobacterales</taxon>
        <taxon>Solirubrobacteraceae</taxon>
        <taxon>environmental samples</taxon>
    </lineage>
</organism>
<proteinExistence type="predicted"/>
<accession>A0A6J4TA70</accession>
<gene>
    <name evidence="2" type="ORF">AVDCRST_MAG67-3156</name>
</gene>
<evidence type="ECO:0000256" key="1">
    <source>
        <dbReference type="SAM" id="MobiDB-lite"/>
    </source>
</evidence>
<dbReference type="EMBL" id="CADCVQ010000134">
    <property type="protein sequence ID" value="CAA9517583.1"/>
    <property type="molecule type" value="Genomic_DNA"/>
</dbReference>
<sequence>MGDELAGIEEDVPFNFAGATELERELRATAGTLDSQMPQRNTYASDARDEWRGVYSQQFVARMRICTNDANRLSEAMKLAANQVKELAERAQREQERREEARAWKERQENESNWNKLGDAIFGEDDKPDIPAPEPPPRFVVEASATGRE</sequence>
<dbReference type="AlphaFoldDB" id="A0A6J4TA70"/>
<protein>
    <submittedName>
        <fullName evidence="2">Uncharacterized protein</fullName>
    </submittedName>
</protein>
<feature type="compositionally biased region" description="Basic and acidic residues" evidence="1">
    <location>
        <begin position="90"/>
        <end position="110"/>
    </location>
</feature>
<evidence type="ECO:0000313" key="2">
    <source>
        <dbReference type="EMBL" id="CAA9517583.1"/>
    </source>
</evidence>
<name>A0A6J4TA70_9ACTN</name>
<reference evidence="2" key="1">
    <citation type="submission" date="2020-02" db="EMBL/GenBank/DDBJ databases">
        <authorList>
            <person name="Meier V. D."/>
        </authorList>
    </citation>
    <scope>NUCLEOTIDE SEQUENCE</scope>
    <source>
        <strain evidence="2">AVDCRST_MAG67</strain>
    </source>
</reference>
<feature type="region of interest" description="Disordered" evidence="1">
    <location>
        <begin position="90"/>
        <end position="149"/>
    </location>
</feature>
<dbReference type="Gene3D" id="1.10.287.1060">
    <property type="entry name" value="ESAT-6-like"/>
    <property type="match status" value="1"/>
</dbReference>